<dbReference type="STRING" id="1094556.MCY_00614"/>
<dbReference type="PANTHER" id="PTHR43716">
    <property type="entry name" value="D-2-HYDROXYGLUTARATE DEHYDROGENASE, MITOCHONDRIAL"/>
    <property type="match status" value="1"/>
</dbReference>
<dbReference type="SUPFAM" id="SSF56176">
    <property type="entry name" value="FAD-binding/transporter-associated domain-like"/>
    <property type="match status" value="1"/>
</dbReference>
<dbReference type="InterPro" id="IPR006094">
    <property type="entry name" value="Oxid_FAD_bind_N"/>
</dbReference>
<dbReference type="FunFam" id="1.10.45.10:FF:000001">
    <property type="entry name" value="D-lactate dehydrogenase mitochondrial"/>
    <property type="match status" value="1"/>
</dbReference>
<evidence type="ECO:0000256" key="1">
    <source>
        <dbReference type="ARBA" id="ARBA00001974"/>
    </source>
</evidence>
<sequence>MEQELIERFREIVGAKHAIIDQALIAPYLLEERGLFHGKTPLLLRPSSPQEISLIMQLASQTCTSIVPQGGNTGLVGGQQPDERGESVLLSMERLNKVRTINLEGNFVVVEAGVILQDLQKKVAESDRFFPLSLASEGSCQIGGNLSSNAGGTAVLAYGTMRDLCLGLEVVLPDGRILDDLRFVKKDNSGYDLKNLFIGAEGTLGIITAAVLKLFPKPKEKAVAYVGLRSPSKALEFLSLAQAHGGGMLTGFEFMSKLSLQLSLSYNMCENSLLEHEHEWYVLINISSLHGDGEALSVLSTILEEAINGAIIDDAVIAQSLKQQDFFWQLRESISSAQKLAGGSIKHDIAIPLASIPNFIAEAALIVEDIAPGARVVCFGHMGDGNLHYNVTQPVGVDTTVFLQLWSKMNHCIHSLVMHYKGAFSAEHGIGQLKREELRSFKSSVALDIMQGIKKTFDPLGIMNPGKVL</sequence>
<dbReference type="EMBL" id="AILY01000015">
    <property type="protein sequence ID" value="EJF86737.1"/>
    <property type="molecule type" value="Genomic_DNA"/>
</dbReference>
<gene>
    <name evidence="6" type="ORF">MCY_00614</name>
</gene>
<dbReference type="InterPro" id="IPR016166">
    <property type="entry name" value="FAD-bd_PCMH"/>
</dbReference>
<dbReference type="InterPro" id="IPR016167">
    <property type="entry name" value="FAD-bd_PCMH_sub1"/>
</dbReference>
<dbReference type="eggNOG" id="COG0277">
    <property type="taxonomic scope" value="Bacteria"/>
</dbReference>
<dbReference type="InterPro" id="IPR016171">
    <property type="entry name" value="Vanillyl_alc_oxidase_C-sub2"/>
</dbReference>
<protein>
    <recommendedName>
        <fullName evidence="5">FAD-binding PCMH-type domain-containing protein</fullName>
    </recommendedName>
</protein>
<keyword evidence="4" id="KW-0274">FAD</keyword>
<dbReference type="AlphaFoldDB" id="J1JPN1"/>
<dbReference type="InterPro" id="IPR016169">
    <property type="entry name" value="FAD-bd_PCMH_sub2"/>
</dbReference>
<keyword evidence="3" id="KW-0285">Flavoprotein</keyword>
<dbReference type="Gene3D" id="3.30.43.10">
    <property type="entry name" value="Uridine Diphospho-n-acetylenolpyruvylglucosamine Reductase, domain 2"/>
    <property type="match status" value="1"/>
</dbReference>
<dbReference type="Pfam" id="PF01565">
    <property type="entry name" value="FAD_binding_4"/>
    <property type="match status" value="1"/>
</dbReference>
<dbReference type="Proteomes" id="UP000001077">
    <property type="component" value="Unassembled WGS sequence"/>
</dbReference>
<feature type="domain" description="FAD-binding PCMH-type" evidence="5">
    <location>
        <begin position="36"/>
        <end position="217"/>
    </location>
</feature>
<dbReference type="InterPro" id="IPR051264">
    <property type="entry name" value="FAD-oxidored/transferase_4"/>
</dbReference>
<organism evidence="6 7">
    <name type="scientific">Bartonella rattimassiliensis 15908</name>
    <dbReference type="NCBI Taxonomy" id="1094556"/>
    <lineage>
        <taxon>Bacteria</taxon>
        <taxon>Pseudomonadati</taxon>
        <taxon>Pseudomonadota</taxon>
        <taxon>Alphaproteobacteria</taxon>
        <taxon>Hyphomicrobiales</taxon>
        <taxon>Bartonellaceae</taxon>
        <taxon>Bartonella</taxon>
    </lineage>
</organism>
<comment type="cofactor">
    <cofactor evidence="1">
        <name>FAD</name>
        <dbReference type="ChEBI" id="CHEBI:57692"/>
    </cofactor>
</comment>
<dbReference type="Gene3D" id="3.30.465.10">
    <property type="match status" value="1"/>
</dbReference>
<proteinExistence type="inferred from homology"/>
<evidence type="ECO:0000259" key="5">
    <source>
        <dbReference type="PROSITE" id="PS51387"/>
    </source>
</evidence>
<comment type="similarity">
    <text evidence="2">Belongs to the FAD-binding oxidoreductase/transferase type 4 family.</text>
</comment>
<dbReference type="GO" id="GO:0022904">
    <property type="term" value="P:respiratory electron transport chain"/>
    <property type="evidence" value="ECO:0007669"/>
    <property type="project" value="TreeGrafter"/>
</dbReference>
<dbReference type="PROSITE" id="PS51387">
    <property type="entry name" value="FAD_PCMH"/>
    <property type="match status" value="1"/>
</dbReference>
<dbReference type="InterPro" id="IPR036318">
    <property type="entry name" value="FAD-bd_PCMH-like_sf"/>
</dbReference>
<dbReference type="InterPro" id="IPR016164">
    <property type="entry name" value="FAD-linked_Oxase-like_C"/>
</dbReference>
<name>J1JPN1_9HYPH</name>
<keyword evidence="7" id="KW-1185">Reference proteome</keyword>
<accession>J1JPN1</accession>
<dbReference type="PANTHER" id="PTHR43716:SF2">
    <property type="entry name" value="BLL6224 PROTEIN"/>
    <property type="match status" value="1"/>
</dbReference>
<dbReference type="Gene3D" id="3.30.70.2190">
    <property type="match status" value="1"/>
</dbReference>
<dbReference type="GO" id="GO:0071949">
    <property type="term" value="F:FAD binding"/>
    <property type="evidence" value="ECO:0007669"/>
    <property type="project" value="InterPro"/>
</dbReference>
<comment type="caution">
    <text evidence="6">The sequence shown here is derived from an EMBL/GenBank/DDBJ whole genome shotgun (WGS) entry which is preliminary data.</text>
</comment>
<dbReference type="Gene3D" id="1.10.45.10">
    <property type="entry name" value="Vanillyl-alcohol Oxidase, Chain A, domain 4"/>
    <property type="match status" value="1"/>
</dbReference>
<dbReference type="OrthoDB" id="9809290at2"/>
<reference evidence="6 7" key="1">
    <citation type="submission" date="2012-03" db="EMBL/GenBank/DDBJ databases">
        <title>The Genome Sequence of Bartonella rattimassiliensis 15908.</title>
        <authorList>
            <consortium name="The Broad Institute Genome Sequencing Platform"/>
            <consortium name="The Broad Institute Genome Sequencing Center for Infectious Disease"/>
            <person name="Feldgarden M."/>
            <person name="Kirby J."/>
            <person name="Kosoy M."/>
            <person name="Birtles R."/>
            <person name="Probert W.S."/>
            <person name="Chiaraviglio L."/>
            <person name="Young S.K."/>
            <person name="Zeng Q."/>
            <person name="Gargeya S."/>
            <person name="Fitzgerald M."/>
            <person name="Haas B."/>
            <person name="Abouelleil A."/>
            <person name="Alvarado L."/>
            <person name="Arachchi H.M."/>
            <person name="Berlin A."/>
            <person name="Chapman S.B."/>
            <person name="Gearin G."/>
            <person name="Goldberg J."/>
            <person name="Griggs A."/>
            <person name="Gujja S."/>
            <person name="Hansen M."/>
            <person name="Heiman D."/>
            <person name="Howarth C."/>
            <person name="Larimer J."/>
            <person name="Lui A."/>
            <person name="MacDonald P.J.P."/>
            <person name="McCowen C."/>
            <person name="Montmayeur A."/>
            <person name="Murphy C."/>
            <person name="Neiman D."/>
            <person name="Pearson M."/>
            <person name="Priest M."/>
            <person name="Roberts A."/>
            <person name="Saif S."/>
            <person name="Shea T."/>
            <person name="Sisk P."/>
            <person name="Stolte C."/>
            <person name="Sykes S."/>
            <person name="Wortman J."/>
            <person name="Nusbaum C."/>
            <person name="Birren B."/>
        </authorList>
    </citation>
    <scope>NUCLEOTIDE SEQUENCE [LARGE SCALE GENOMIC DNA]</scope>
    <source>
        <strain evidence="6 7">15908</strain>
    </source>
</reference>
<evidence type="ECO:0000313" key="7">
    <source>
        <dbReference type="Proteomes" id="UP000001077"/>
    </source>
</evidence>
<dbReference type="SUPFAM" id="SSF55103">
    <property type="entry name" value="FAD-linked oxidases, C-terminal domain"/>
    <property type="match status" value="1"/>
</dbReference>
<dbReference type="InterPro" id="IPR004113">
    <property type="entry name" value="FAD-bd_oxidored_4_C"/>
</dbReference>
<evidence type="ECO:0000313" key="6">
    <source>
        <dbReference type="EMBL" id="EJF86737.1"/>
    </source>
</evidence>
<dbReference type="GO" id="GO:0003824">
    <property type="term" value="F:catalytic activity"/>
    <property type="evidence" value="ECO:0007669"/>
    <property type="project" value="InterPro"/>
</dbReference>
<evidence type="ECO:0000256" key="3">
    <source>
        <dbReference type="ARBA" id="ARBA00022630"/>
    </source>
</evidence>
<dbReference type="PATRIC" id="fig|1094556.3.peg.718"/>
<dbReference type="Pfam" id="PF02913">
    <property type="entry name" value="FAD-oxidase_C"/>
    <property type="match status" value="1"/>
</dbReference>
<evidence type="ECO:0000256" key="4">
    <source>
        <dbReference type="ARBA" id="ARBA00022827"/>
    </source>
</evidence>
<evidence type="ECO:0000256" key="2">
    <source>
        <dbReference type="ARBA" id="ARBA00008000"/>
    </source>
</evidence>
<dbReference type="Gene3D" id="3.30.70.2740">
    <property type="match status" value="1"/>
</dbReference>
<dbReference type="RefSeq" id="WP_007346917.1">
    <property type="nucleotide sequence ID" value="NZ_CALY02000030.1"/>
</dbReference>
<dbReference type="HOGENOM" id="CLU_017779_4_1_5"/>